<reference evidence="2 4" key="2">
    <citation type="submission" date="2020-06" db="EMBL/GenBank/DDBJ databases">
        <title>Complete genome of Paenibacillus barcinonensis KACC11450.</title>
        <authorList>
            <person name="Kim M."/>
            <person name="Park Y.-J."/>
            <person name="Shin J.-H."/>
        </authorList>
    </citation>
    <scope>NUCLEOTIDE SEQUENCE [LARGE SCALE GENOMIC DNA]</scope>
    <source>
        <strain evidence="2 4">KACC11450</strain>
    </source>
</reference>
<dbReference type="RefSeq" id="WP_146236162.1">
    <property type="nucleotide sequence ID" value="NZ_CP054614.1"/>
</dbReference>
<keyword evidence="4" id="KW-1185">Reference proteome</keyword>
<evidence type="ECO:0000313" key="3">
    <source>
        <dbReference type="Proteomes" id="UP000247790"/>
    </source>
</evidence>
<dbReference type="Proteomes" id="UP000247790">
    <property type="component" value="Unassembled WGS sequence"/>
</dbReference>
<dbReference type="AlphaFoldDB" id="A0A2V4WDC6"/>
<name>A0A2V4WDC6_PAEBA</name>
<sequence length="189" mass="20810">MMLKKLSFLSIVLLMFVVTVLPASSFADSSYKHITVTETKSTVPIVVPTENYSYAEYEIVLDRELEASNHSSKTSDSIISPMSSSFGTVVVTCSNDRQRDVKCDYSVRAFSGYMSYADISITFPGHETIGGGTHRTTYQLGGVKSFNGQEVNTYFAPGSYRPYLSGRILTHDGWATITQVFATGYVDIS</sequence>
<reference evidence="1 3" key="1">
    <citation type="submission" date="2018-06" db="EMBL/GenBank/DDBJ databases">
        <title>Genomic Encyclopedia of Type Strains, Phase III (KMG-III): the genomes of soil and plant-associated and newly described type strains.</title>
        <authorList>
            <person name="Whitman W."/>
        </authorList>
    </citation>
    <scope>NUCLEOTIDE SEQUENCE [LARGE SCALE GENOMIC DNA]</scope>
    <source>
        <strain evidence="1 3">CECT 7022</strain>
    </source>
</reference>
<evidence type="ECO:0000313" key="1">
    <source>
        <dbReference type="EMBL" id="PYE49323.1"/>
    </source>
</evidence>
<dbReference type="EMBL" id="QJSW01000006">
    <property type="protein sequence ID" value="PYE49323.1"/>
    <property type="molecule type" value="Genomic_DNA"/>
</dbReference>
<evidence type="ECO:0000313" key="4">
    <source>
        <dbReference type="Proteomes" id="UP000509327"/>
    </source>
</evidence>
<organism evidence="1 3">
    <name type="scientific">Paenibacillus barcinonensis</name>
    <dbReference type="NCBI Taxonomy" id="198119"/>
    <lineage>
        <taxon>Bacteria</taxon>
        <taxon>Bacillati</taxon>
        <taxon>Bacillota</taxon>
        <taxon>Bacilli</taxon>
        <taxon>Bacillales</taxon>
        <taxon>Paenibacillaceae</taxon>
        <taxon>Paenibacillus</taxon>
    </lineage>
</organism>
<proteinExistence type="predicted"/>
<evidence type="ECO:0000313" key="2">
    <source>
        <dbReference type="EMBL" id="QKS55537.1"/>
    </source>
</evidence>
<protein>
    <submittedName>
        <fullName evidence="1">Uncharacterized protein</fullName>
    </submittedName>
</protein>
<gene>
    <name evidence="1" type="ORF">DFQ00_106309</name>
    <name evidence="2" type="ORF">HUB98_03870</name>
</gene>
<dbReference type="EMBL" id="CP054614">
    <property type="protein sequence ID" value="QKS55537.1"/>
    <property type="molecule type" value="Genomic_DNA"/>
</dbReference>
<accession>A0A2V4WDC6</accession>
<dbReference type="Proteomes" id="UP000509327">
    <property type="component" value="Chromosome"/>
</dbReference>